<gene>
    <name evidence="1" type="ORF">E5351_07410</name>
</gene>
<dbReference type="AlphaFoldDB" id="A0A4S2BFN1"/>
<evidence type="ECO:0000313" key="1">
    <source>
        <dbReference type="EMBL" id="TGY13161.1"/>
    </source>
</evidence>
<organism evidence="1 2">
    <name type="scientific">Lactobacillus intestinalis</name>
    <dbReference type="NCBI Taxonomy" id="151781"/>
    <lineage>
        <taxon>Bacteria</taxon>
        <taxon>Bacillati</taxon>
        <taxon>Bacillota</taxon>
        <taxon>Bacilli</taxon>
        <taxon>Lactobacillales</taxon>
        <taxon>Lactobacillaceae</taxon>
        <taxon>Lactobacillus</taxon>
    </lineage>
</organism>
<comment type="caution">
    <text evidence="1">The sequence shown here is derived from an EMBL/GenBank/DDBJ whole genome shotgun (WGS) entry which is preliminary data.</text>
</comment>
<accession>A0A4S2BFN1</accession>
<name>A0A4S2BFN1_9LACO</name>
<dbReference type="Proteomes" id="UP000309117">
    <property type="component" value="Unassembled WGS sequence"/>
</dbReference>
<sequence length="56" mass="6376">MHEESGLKIALIDKDNLALVLYEGGIRLSFYNLTASQREVAEKLVISQGFYFKEAR</sequence>
<proteinExistence type="predicted"/>
<dbReference type="EMBL" id="SRYV01000013">
    <property type="protein sequence ID" value="TGY13161.1"/>
    <property type="molecule type" value="Genomic_DNA"/>
</dbReference>
<protein>
    <submittedName>
        <fullName evidence="1">Uncharacterized protein</fullName>
    </submittedName>
</protein>
<reference evidence="1 2" key="1">
    <citation type="submission" date="2019-04" db="EMBL/GenBank/DDBJ databases">
        <title>Microbes associate with the intestines of laboratory mice.</title>
        <authorList>
            <person name="Navarre W."/>
            <person name="Wong E."/>
            <person name="Huang K."/>
            <person name="Tropini C."/>
            <person name="Ng K."/>
            <person name="Yu B."/>
        </authorList>
    </citation>
    <scope>NUCLEOTIDE SEQUENCE [LARGE SCALE GENOMIC DNA]</scope>
    <source>
        <strain evidence="1 2">NM61_E11</strain>
    </source>
</reference>
<evidence type="ECO:0000313" key="2">
    <source>
        <dbReference type="Proteomes" id="UP000309117"/>
    </source>
</evidence>